<reference evidence="12 13" key="1">
    <citation type="journal article" date="2021" name="Nat. Commun.">
        <title>Incipient diploidization of the medicinal plant Perilla within 10,000 years.</title>
        <authorList>
            <person name="Zhang Y."/>
            <person name="Shen Q."/>
            <person name="Leng L."/>
            <person name="Zhang D."/>
            <person name="Chen S."/>
            <person name="Shi Y."/>
            <person name="Ning Z."/>
            <person name="Chen S."/>
        </authorList>
    </citation>
    <scope>NUCLEOTIDE SEQUENCE [LARGE SCALE GENOMIC DNA]</scope>
    <source>
        <strain evidence="13">cv. PC099</strain>
    </source>
</reference>
<keyword evidence="7" id="KW-0449">Lipoprotein</keyword>
<keyword evidence="3 10" id="KW-0732">Signal</keyword>
<dbReference type="GO" id="GO:0005886">
    <property type="term" value="C:plasma membrane"/>
    <property type="evidence" value="ECO:0007669"/>
    <property type="project" value="UniProtKB-SubCell"/>
</dbReference>
<name>A0AAD4PBH2_PERFH</name>
<evidence type="ECO:0000313" key="13">
    <source>
        <dbReference type="Proteomes" id="UP001190926"/>
    </source>
</evidence>
<keyword evidence="9" id="KW-1133">Transmembrane helix</keyword>
<organism evidence="12 13">
    <name type="scientific">Perilla frutescens var. hirtella</name>
    <name type="common">Perilla citriodora</name>
    <name type="synonym">Perilla setoyensis</name>
    <dbReference type="NCBI Taxonomy" id="608512"/>
    <lineage>
        <taxon>Eukaryota</taxon>
        <taxon>Viridiplantae</taxon>
        <taxon>Streptophyta</taxon>
        <taxon>Embryophyta</taxon>
        <taxon>Tracheophyta</taxon>
        <taxon>Spermatophyta</taxon>
        <taxon>Magnoliopsida</taxon>
        <taxon>eudicotyledons</taxon>
        <taxon>Gunneridae</taxon>
        <taxon>Pentapetalae</taxon>
        <taxon>asterids</taxon>
        <taxon>lamiids</taxon>
        <taxon>Lamiales</taxon>
        <taxon>Lamiaceae</taxon>
        <taxon>Nepetoideae</taxon>
        <taxon>Elsholtzieae</taxon>
        <taxon>Perilla</taxon>
    </lineage>
</organism>
<dbReference type="AlphaFoldDB" id="A0AAD4PBH2"/>
<keyword evidence="5" id="KW-1015">Disulfide bond</keyword>
<dbReference type="GO" id="GO:0009055">
    <property type="term" value="F:electron transfer activity"/>
    <property type="evidence" value="ECO:0007669"/>
    <property type="project" value="InterPro"/>
</dbReference>
<dbReference type="GO" id="GO:0098552">
    <property type="term" value="C:side of membrane"/>
    <property type="evidence" value="ECO:0007669"/>
    <property type="project" value="UniProtKB-KW"/>
</dbReference>
<evidence type="ECO:0000256" key="6">
    <source>
        <dbReference type="ARBA" id="ARBA00023180"/>
    </source>
</evidence>
<dbReference type="FunFam" id="2.60.40.420:FF:000010">
    <property type="entry name" value="Early nodulin-like protein 1"/>
    <property type="match status" value="1"/>
</dbReference>
<evidence type="ECO:0000259" key="11">
    <source>
        <dbReference type="PROSITE" id="PS51485"/>
    </source>
</evidence>
<dbReference type="PANTHER" id="PTHR33021:SF49">
    <property type="entry name" value="EARLY NODULIN-LIKE PROTEIN 21"/>
    <property type="match status" value="1"/>
</dbReference>
<evidence type="ECO:0000256" key="8">
    <source>
        <dbReference type="ARBA" id="ARBA00035011"/>
    </source>
</evidence>
<accession>A0AAD4PBH2</accession>
<dbReference type="EMBL" id="SDAM02000058">
    <property type="protein sequence ID" value="KAH6833321.1"/>
    <property type="molecule type" value="Genomic_DNA"/>
</dbReference>
<proteinExistence type="inferred from homology"/>
<dbReference type="InterPro" id="IPR039391">
    <property type="entry name" value="Phytocyanin-like"/>
</dbReference>
<dbReference type="Gene3D" id="2.60.40.420">
    <property type="entry name" value="Cupredoxins - blue copper proteins"/>
    <property type="match status" value="1"/>
</dbReference>
<feature type="domain" description="Phytocyanin" evidence="11">
    <location>
        <begin position="24"/>
        <end position="126"/>
    </location>
</feature>
<feature type="chain" id="PRO_5042116520" evidence="10">
    <location>
        <begin position="24"/>
        <end position="160"/>
    </location>
</feature>
<dbReference type="InterPro" id="IPR008972">
    <property type="entry name" value="Cupredoxin"/>
</dbReference>
<dbReference type="Pfam" id="PF02298">
    <property type="entry name" value="Cu_bind_like"/>
    <property type="match status" value="1"/>
</dbReference>
<feature type="signal peptide" evidence="10">
    <location>
        <begin position="1"/>
        <end position="23"/>
    </location>
</feature>
<dbReference type="SUPFAM" id="SSF49503">
    <property type="entry name" value="Cupredoxins"/>
    <property type="match status" value="1"/>
</dbReference>
<keyword evidence="13" id="KW-1185">Reference proteome</keyword>
<evidence type="ECO:0000256" key="2">
    <source>
        <dbReference type="ARBA" id="ARBA00022622"/>
    </source>
</evidence>
<evidence type="ECO:0000313" key="12">
    <source>
        <dbReference type="EMBL" id="KAH6833321.1"/>
    </source>
</evidence>
<protein>
    <submittedName>
        <fullName evidence="12">Early nodulin-like protein 6</fullName>
    </submittedName>
</protein>
<dbReference type="Proteomes" id="UP001190926">
    <property type="component" value="Unassembled WGS sequence"/>
</dbReference>
<evidence type="ECO:0000256" key="3">
    <source>
        <dbReference type="ARBA" id="ARBA00022729"/>
    </source>
</evidence>
<evidence type="ECO:0000256" key="7">
    <source>
        <dbReference type="ARBA" id="ARBA00023288"/>
    </source>
</evidence>
<gene>
    <name evidence="12" type="ORF">C2S53_003310</name>
</gene>
<sequence>MASNYCLLFVATATLCLLQSVYCTEFDVGERNGWAVPPENDTDFYNEWASKKRFKLDDTIRFNYKKGSVMEVSKRDYKECNSNRPNFFSNTGNTVYTLDRSGFFFFISGATGHCEKGQRMIVWVVAQDGSGGTSHASNSNALFSYGFLLIILLFHFFYYN</sequence>
<evidence type="ECO:0000256" key="5">
    <source>
        <dbReference type="ARBA" id="ARBA00023157"/>
    </source>
</evidence>
<dbReference type="PROSITE" id="PS51485">
    <property type="entry name" value="PHYTOCYANIN"/>
    <property type="match status" value="1"/>
</dbReference>
<dbReference type="InterPro" id="IPR003245">
    <property type="entry name" value="Phytocyanin_dom"/>
</dbReference>
<comment type="subcellular location">
    <subcellularLocation>
        <location evidence="1">Cell membrane</location>
        <topology evidence="1">Lipid-anchor</topology>
        <topology evidence="1">GPI-anchor</topology>
    </subcellularLocation>
</comment>
<keyword evidence="6" id="KW-0325">Glycoprotein</keyword>
<evidence type="ECO:0000256" key="4">
    <source>
        <dbReference type="ARBA" id="ARBA00023136"/>
    </source>
</evidence>
<comment type="caution">
    <text evidence="12">The sequence shown here is derived from an EMBL/GenBank/DDBJ whole genome shotgun (WGS) entry which is preliminary data.</text>
</comment>
<evidence type="ECO:0000256" key="9">
    <source>
        <dbReference type="SAM" id="Phobius"/>
    </source>
</evidence>
<dbReference type="PANTHER" id="PTHR33021">
    <property type="entry name" value="BLUE COPPER PROTEIN"/>
    <property type="match status" value="1"/>
</dbReference>
<keyword evidence="9" id="KW-0812">Transmembrane</keyword>
<keyword evidence="4 9" id="KW-0472">Membrane</keyword>
<evidence type="ECO:0000256" key="10">
    <source>
        <dbReference type="SAM" id="SignalP"/>
    </source>
</evidence>
<evidence type="ECO:0000256" key="1">
    <source>
        <dbReference type="ARBA" id="ARBA00004609"/>
    </source>
</evidence>
<feature type="transmembrane region" description="Helical" evidence="9">
    <location>
        <begin position="142"/>
        <end position="159"/>
    </location>
</feature>
<comment type="similarity">
    <text evidence="8">Belongs to the early nodulin-like (ENODL) family.</text>
</comment>
<keyword evidence="2" id="KW-0336">GPI-anchor</keyword>